<dbReference type="InterPro" id="IPR013893">
    <property type="entry name" value="RNase_P_Rpp40"/>
</dbReference>
<keyword evidence="2" id="KW-1185">Reference proteome</keyword>
<dbReference type="GO" id="GO:0000171">
    <property type="term" value="F:ribonuclease MRP activity"/>
    <property type="evidence" value="ECO:0007669"/>
    <property type="project" value="TreeGrafter"/>
</dbReference>
<dbReference type="EMBL" id="JAUKTV010000002">
    <property type="protein sequence ID" value="KAK0745002.1"/>
    <property type="molecule type" value="Genomic_DNA"/>
</dbReference>
<dbReference type="PANTHER" id="PTHR15396:SF1">
    <property type="entry name" value="RIBONUCLEASE P PROTEIN SUBUNIT P40"/>
    <property type="match status" value="1"/>
</dbReference>
<reference evidence="1" key="1">
    <citation type="submission" date="2023-06" db="EMBL/GenBank/DDBJ databases">
        <title>Genome-scale phylogeny and comparative genomics of the fungal order Sordariales.</title>
        <authorList>
            <consortium name="Lawrence Berkeley National Laboratory"/>
            <person name="Hensen N."/>
            <person name="Bonometti L."/>
            <person name="Westerberg I."/>
            <person name="Brannstrom I.O."/>
            <person name="Guillou S."/>
            <person name="Cros-Aarteil S."/>
            <person name="Calhoun S."/>
            <person name="Haridas S."/>
            <person name="Kuo A."/>
            <person name="Mondo S."/>
            <person name="Pangilinan J."/>
            <person name="Riley R."/>
            <person name="Labutti K."/>
            <person name="Andreopoulos B."/>
            <person name="Lipzen A."/>
            <person name="Chen C."/>
            <person name="Yanf M."/>
            <person name="Daum C."/>
            <person name="Ng V."/>
            <person name="Clum A."/>
            <person name="Steindorff A."/>
            <person name="Ohm R."/>
            <person name="Martin F."/>
            <person name="Silar P."/>
            <person name="Natvig D."/>
            <person name="Lalanne C."/>
            <person name="Gautier V."/>
            <person name="Ament-Velasquez S.L."/>
            <person name="Kruys A."/>
            <person name="Hutchinson M.I."/>
            <person name="Powell A.J."/>
            <person name="Barry K."/>
            <person name="Miller A.N."/>
            <person name="Grigoriev I.V."/>
            <person name="Debuchy R."/>
            <person name="Gladieux P."/>
            <person name="Thoren M.H."/>
            <person name="Johannesson H."/>
        </authorList>
    </citation>
    <scope>NUCLEOTIDE SEQUENCE</scope>
    <source>
        <strain evidence="1">CBS 540.89</strain>
    </source>
</reference>
<evidence type="ECO:0000313" key="2">
    <source>
        <dbReference type="Proteomes" id="UP001172159"/>
    </source>
</evidence>
<dbReference type="Pfam" id="PF08584">
    <property type="entry name" value="Ribonuc_P_40"/>
    <property type="match status" value="1"/>
</dbReference>
<accession>A0AA40ET71</accession>
<proteinExistence type="predicted"/>
<dbReference type="AlphaFoldDB" id="A0AA40ET71"/>
<name>A0AA40ET71_9PEZI</name>
<dbReference type="PANTHER" id="PTHR15396">
    <property type="entry name" value="RIBONUCLEASE P PROTEIN SUBUNIT P40"/>
    <property type="match status" value="1"/>
</dbReference>
<sequence>MLSFQQPAFYQSSKCFVTHGVMGHVDPKQPPSKGKPWTTFAGQDFVYSADLILPEEVFKAVQAKLLEDEAIPEYKRVVMSLHDILSGDFFSNYIKAGSILMLSEGRRGIDNVFALRNGYLTMFLDKESYERAGLVGKPHGVKGNRGLKSRWFVEIDLNSSSMIKGKKGYDRLIYASKNAFSEPMTWLFCNVVSTVPDPDPLAAFSPTTCTSNPSITRDIGALVPSLTPPTGTAEHTARDELEDFSSEVYEWLSLVRLQSPRILANDQIDPYLSLYRVPEGSKPARVCKISWRGFLSPSWTRQAMIDLITALPSKTWFSFSTTIFTKGLAGDNTECTFLRPPNSSGEYLMWEVKSHE</sequence>
<gene>
    <name evidence="1" type="ORF">B0T21DRAFT_381073</name>
</gene>
<dbReference type="GO" id="GO:0030681">
    <property type="term" value="C:multimeric ribonuclease P complex"/>
    <property type="evidence" value="ECO:0007669"/>
    <property type="project" value="TreeGrafter"/>
</dbReference>
<organism evidence="1 2">
    <name type="scientific">Apiosordaria backusii</name>
    <dbReference type="NCBI Taxonomy" id="314023"/>
    <lineage>
        <taxon>Eukaryota</taxon>
        <taxon>Fungi</taxon>
        <taxon>Dikarya</taxon>
        <taxon>Ascomycota</taxon>
        <taxon>Pezizomycotina</taxon>
        <taxon>Sordariomycetes</taxon>
        <taxon>Sordariomycetidae</taxon>
        <taxon>Sordariales</taxon>
        <taxon>Lasiosphaeriaceae</taxon>
        <taxon>Apiosordaria</taxon>
    </lineage>
</organism>
<dbReference type="GO" id="GO:0000447">
    <property type="term" value="P:endonucleolytic cleavage in ITS1 to separate SSU-rRNA from 5.8S rRNA and LSU-rRNA from tricistronic rRNA transcript (SSU-rRNA, 5.8S rRNA, LSU-rRNA)"/>
    <property type="evidence" value="ECO:0007669"/>
    <property type="project" value="TreeGrafter"/>
</dbReference>
<comment type="caution">
    <text evidence="1">The sequence shown here is derived from an EMBL/GenBank/DDBJ whole genome shotgun (WGS) entry which is preliminary data.</text>
</comment>
<dbReference type="GO" id="GO:0004526">
    <property type="term" value="F:ribonuclease P activity"/>
    <property type="evidence" value="ECO:0007669"/>
    <property type="project" value="TreeGrafter"/>
</dbReference>
<protein>
    <submittedName>
        <fullName evidence="1">Ribonuclease P 40kDa subunit-domain-containing protein</fullName>
    </submittedName>
</protein>
<dbReference type="GO" id="GO:0000172">
    <property type="term" value="C:ribonuclease MRP complex"/>
    <property type="evidence" value="ECO:0007669"/>
    <property type="project" value="TreeGrafter"/>
</dbReference>
<dbReference type="GO" id="GO:0001682">
    <property type="term" value="P:tRNA 5'-leader removal"/>
    <property type="evidence" value="ECO:0007669"/>
    <property type="project" value="InterPro"/>
</dbReference>
<evidence type="ECO:0000313" key="1">
    <source>
        <dbReference type="EMBL" id="KAK0745002.1"/>
    </source>
</evidence>
<dbReference type="Proteomes" id="UP001172159">
    <property type="component" value="Unassembled WGS sequence"/>
</dbReference>